<keyword evidence="7" id="KW-0472">Membrane</keyword>
<evidence type="ECO:0000256" key="1">
    <source>
        <dbReference type="ARBA" id="ARBA00022679"/>
    </source>
</evidence>
<dbReference type="PRINTS" id="PR01217">
    <property type="entry name" value="PRICHEXTENSN"/>
</dbReference>
<evidence type="ECO:0000256" key="4">
    <source>
        <dbReference type="ARBA" id="ARBA00022840"/>
    </source>
</evidence>
<reference evidence="9 10" key="1">
    <citation type="submission" date="2023-05" db="EMBL/GenBank/DDBJ databases">
        <title>Streptantibioticus silvisoli sp. nov., acidotolerant actinomycetes 1 from pine litter.</title>
        <authorList>
            <person name="Swiecimska M."/>
            <person name="Golinska P."/>
            <person name="Sangal V."/>
            <person name="Wachnowicz B."/>
            <person name="Goodfellow M."/>
        </authorList>
    </citation>
    <scope>NUCLEOTIDE SEQUENCE [LARGE SCALE GENOMIC DNA]</scope>
    <source>
        <strain evidence="9 10">DSM 42109</strain>
    </source>
</reference>
<dbReference type="Pfam" id="PF00069">
    <property type="entry name" value="Pkinase"/>
    <property type="match status" value="1"/>
</dbReference>
<dbReference type="InterPro" id="IPR017441">
    <property type="entry name" value="Protein_kinase_ATP_BS"/>
</dbReference>
<proteinExistence type="predicted"/>
<dbReference type="PROSITE" id="PS00108">
    <property type="entry name" value="PROTEIN_KINASE_ST"/>
    <property type="match status" value="1"/>
</dbReference>
<feature type="compositionally biased region" description="Pro residues" evidence="6">
    <location>
        <begin position="451"/>
        <end position="465"/>
    </location>
</feature>
<evidence type="ECO:0000259" key="8">
    <source>
        <dbReference type="PROSITE" id="PS50011"/>
    </source>
</evidence>
<feature type="compositionally biased region" description="Pro residues" evidence="6">
    <location>
        <begin position="339"/>
        <end position="376"/>
    </location>
</feature>
<evidence type="ECO:0000256" key="2">
    <source>
        <dbReference type="ARBA" id="ARBA00022741"/>
    </source>
</evidence>
<evidence type="ECO:0000256" key="7">
    <source>
        <dbReference type="SAM" id="Phobius"/>
    </source>
</evidence>
<keyword evidence="7" id="KW-1133">Transmembrane helix</keyword>
<comment type="caution">
    <text evidence="9">The sequence shown here is derived from an EMBL/GenBank/DDBJ whole genome shotgun (WGS) entry which is preliminary data.</text>
</comment>
<keyword evidence="1 9" id="KW-0808">Transferase</keyword>
<evidence type="ECO:0000313" key="9">
    <source>
        <dbReference type="EMBL" id="MDJ1132778.1"/>
    </source>
</evidence>
<dbReference type="InterPro" id="IPR011009">
    <property type="entry name" value="Kinase-like_dom_sf"/>
</dbReference>
<keyword evidence="7" id="KW-0812">Transmembrane</keyword>
<protein>
    <submittedName>
        <fullName evidence="9">Serine/threonine-protein kinase</fullName>
        <ecNumber evidence="9">2.7.11.1</ecNumber>
    </submittedName>
</protein>
<dbReference type="Gene3D" id="1.10.510.10">
    <property type="entry name" value="Transferase(Phosphotransferase) domain 1"/>
    <property type="match status" value="1"/>
</dbReference>
<accession>A0ABT6ZWK7</accession>
<evidence type="ECO:0000256" key="6">
    <source>
        <dbReference type="SAM" id="MobiDB-lite"/>
    </source>
</evidence>
<feature type="region of interest" description="Disordered" evidence="6">
    <location>
        <begin position="271"/>
        <end position="293"/>
    </location>
</feature>
<sequence>MRSLRAGDPERIGGYRLLGRLGEGGMGCVYLAQSPRGRTVAVKLVRRDLAEHPEFRRRFEQEINAARRVGGEWTAPVLDADTEAEQPWVATGYIPGISLHEAVTGRAGRAVPLPERTLRILANRLALALGAVHEAGLIHRDVKPSNILVTIDGPRVIDFGIARALETVADAHLTRTGAVVGSPGFMSPEQVRGERLTAASDLFSLGSVLAFAATGRTPFGGAGHAGHVLMYRINQEEPELDGVPEGLRALVADCLAKDPDDRPSLDEILERTADPEDEPGPSATGSEAADPWLPGSLVAHLGRHAAALLDAEVPGAREAADRAAGAPVVPLPPSVPPRAALPPVPAAPPAPGTPPPSPPSTPPLPPSTPPSTPPSGSPDAAGDAADEAADEAAGGEGADTPPPTPTPTPAPTPTPTPIPASPPTPTPAPTPAPPPDGEGVHGMATVTGPAQGPPQAPHVPQPPPGGGHGTQVGAFPLPGGPPGGGEKRGRRAMVLVAAGVALALVTGVGTFVALRVLDAPDDGGTKRGAEARKSPGGDASSDGRQGPEATGKPGGEEPAPGGALPKSYLGAWQGSVQDNGETVTRRFEIRQGDENEVVAKTVNLRKDLMCVGEATLISFNGRMKVTSRITASHPKSKSCSAYGEQELKLTGDDTMDWAYPVGGLTSRLQRVGGDSARPVPHRLLGKWEGHADSAKKHARTLTFDQGPVGEGTMHNVGDRDVGDADDYHCEWTYVLGAADGETVMYGPSETDEAVSEGKCGGNGKSIVVSMKGDDEIRVYNPEDSKNAPRFYQRAD</sequence>
<keyword evidence="2 5" id="KW-0547">Nucleotide-binding</keyword>
<feature type="compositionally biased region" description="Basic and acidic residues" evidence="6">
    <location>
        <begin position="523"/>
        <end position="535"/>
    </location>
</feature>
<dbReference type="InterPro" id="IPR008271">
    <property type="entry name" value="Ser/Thr_kinase_AS"/>
</dbReference>
<keyword evidence="3 9" id="KW-0418">Kinase</keyword>
<dbReference type="SMART" id="SM00220">
    <property type="entry name" value="S_TKc"/>
    <property type="match status" value="1"/>
</dbReference>
<feature type="binding site" evidence="5">
    <location>
        <position position="43"/>
    </location>
    <ligand>
        <name>ATP</name>
        <dbReference type="ChEBI" id="CHEBI:30616"/>
    </ligand>
</feature>
<dbReference type="EC" id="2.7.11.1" evidence="9"/>
<evidence type="ECO:0000313" key="10">
    <source>
        <dbReference type="Proteomes" id="UP001214441"/>
    </source>
</evidence>
<dbReference type="PROSITE" id="PS00107">
    <property type="entry name" value="PROTEIN_KINASE_ATP"/>
    <property type="match status" value="1"/>
</dbReference>
<feature type="domain" description="Protein kinase" evidence="8">
    <location>
        <begin position="15"/>
        <end position="293"/>
    </location>
</feature>
<feature type="compositionally biased region" description="Low complexity" evidence="6">
    <location>
        <begin position="546"/>
        <end position="565"/>
    </location>
</feature>
<dbReference type="CDD" id="cd14014">
    <property type="entry name" value="STKc_PknB_like"/>
    <property type="match status" value="1"/>
</dbReference>
<dbReference type="PROSITE" id="PS50011">
    <property type="entry name" value="PROTEIN_KINASE_DOM"/>
    <property type="match status" value="1"/>
</dbReference>
<feature type="compositionally biased region" description="Pro residues" evidence="6">
    <location>
        <begin position="400"/>
        <end position="436"/>
    </location>
</feature>
<dbReference type="Proteomes" id="UP001214441">
    <property type="component" value="Unassembled WGS sequence"/>
</dbReference>
<dbReference type="PANTHER" id="PTHR43289">
    <property type="entry name" value="MITOGEN-ACTIVATED PROTEIN KINASE KINASE KINASE 20-RELATED"/>
    <property type="match status" value="1"/>
</dbReference>
<keyword evidence="10" id="KW-1185">Reference proteome</keyword>
<evidence type="ECO:0000256" key="3">
    <source>
        <dbReference type="ARBA" id="ARBA00022777"/>
    </source>
</evidence>
<name>A0ABT6ZWK7_9ACTN</name>
<dbReference type="GO" id="GO:0004674">
    <property type="term" value="F:protein serine/threonine kinase activity"/>
    <property type="evidence" value="ECO:0007669"/>
    <property type="project" value="UniProtKB-EC"/>
</dbReference>
<gene>
    <name evidence="9" type="ORF">NMN56_012595</name>
</gene>
<dbReference type="SUPFAM" id="SSF56112">
    <property type="entry name" value="Protein kinase-like (PK-like)"/>
    <property type="match status" value="1"/>
</dbReference>
<feature type="transmembrane region" description="Helical" evidence="7">
    <location>
        <begin position="494"/>
        <end position="517"/>
    </location>
</feature>
<organism evidence="9 10">
    <name type="scientific">Streptomyces iconiensis</name>
    <dbReference type="NCBI Taxonomy" id="1384038"/>
    <lineage>
        <taxon>Bacteria</taxon>
        <taxon>Bacillati</taxon>
        <taxon>Actinomycetota</taxon>
        <taxon>Actinomycetes</taxon>
        <taxon>Kitasatosporales</taxon>
        <taxon>Streptomycetaceae</taxon>
        <taxon>Streptomyces</taxon>
    </lineage>
</organism>
<dbReference type="RefSeq" id="WP_274040132.1">
    <property type="nucleotide sequence ID" value="NZ_JANCPR020000010.1"/>
</dbReference>
<dbReference type="Gene3D" id="3.30.200.20">
    <property type="entry name" value="Phosphorylase Kinase, domain 1"/>
    <property type="match status" value="1"/>
</dbReference>
<keyword evidence="4 5" id="KW-0067">ATP-binding</keyword>
<dbReference type="EMBL" id="JANCPR020000010">
    <property type="protein sequence ID" value="MDJ1132778.1"/>
    <property type="molecule type" value="Genomic_DNA"/>
</dbReference>
<feature type="region of interest" description="Disordered" evidence="6">
    <location>
        <begin position="519"/>
        <end position="569"/>
    </location>
</feature>
<evidence type="ECO:0000256" key="5">
    <source>
        <dbReference type="PROSITE-ProRule" id="PRU10141"/>
    </source>
</evidence>
<dbReference type="PANTHER" id="PTHR43289:SF34">
    <property type="entry name" value="SERINE_THREONINE-PROTEIN KINASE YBDM-RELATED"/>
    <property type="match status" value="1"/>
</dbReference>
<dbReference type="InterPro" id="IPR000719">
    <property type="entry name" value="Prot_kinase_dom"/>
</dbReference>
<feature type="region of interest" description="Disordered" evidence="6">
    <location>
        <begin position="339"/>
        <end position="488"/>
    </location>
</feature>